<dbReference type="Gene3D" id="3.40.50.2300">
    <property type="match status" value="1"/>
</dbReference>
<dbReference type="Proteomes" id="UP001580391">
    <property type="component" value="Unassembled WGS sequence"/>
</dbReference>
<dbReference type="SUPFAM" id="SSF52788">
    <property type="entry name" value="Phosphotyrosine protein phosphatases I"/>
    <property type="match status" value="1"/>
</dbReference>
<keyword evidence="6" id="KW-1185">Reference proteome</keyword>
<reference evidence="4 5" key="1">
    <citation type="submission" date="2017-07" db="EMBL/GenBank/DDBJ databases">
        <title>Leptospira spp. isolated from tropical soils.</title>
        <authorList>
            <person name="Thibeaux R."/>
            <person name="Iraola G."/>
            <person name="Ferres I."/>
            <person name="Bierque E."/>
            <person name="Girault D."/>
            <person name="Soupe-Gilbert M.-E."/>
            <person name="Picardeau M."/>
            <person name="Goarant C."/>
        </authorList>
    </citation>
    <scope>NUCLEOTIDE SEQUENCE [LARGE SCALE GENOMIC DNA]</scope>
    <source>
        <strain evidence="4 5">FH2-C-A2</strain>
    </source>
</reference>
<evidence type="ECO:0000313" key="6">
    <source>
        <dbReference type="Proteomes" id="UP001580391"/>
    </source>
</evidence>
<evidence type="ECO:0000256" key="1">
    <source>
        <dbReference type="ARBA" id="ARBA00022849"/>
    </source>
</evidence>
<organism evidence="4 5">
    <name type="scientific">Leptospira wolffii</name>
    <dbReference type="NCBI Taxonomy" id="409998"/>
    <lineage>
        <taxon>Bacteria</taxon>
        <taxon>Pseudomonadati</taxon>
        <taxon>Spirochaetota</taxon>
        <taxon>Spirochaetia</taxon>
        <taxon>Leptospirales</taxon>
        <taxon>Leptospiraceae</taxon>
        <taxon>Leptospira</taxon>
    </lineage>
</organism>
<dbReference type="Proteomes" id="UP000231912">
    <property type="component" value="Unassembled WGS sequence"/>
</dbReference>
<evidence type="ECO:0000259" key="2">
    <source>
        <dbReference type="SMART" id="SM00226"/>
    </source>
</evidence>
<evidence type="ECO:0000313" key="3">
    <source>
        <dbReference type="EMBL" id="MFB5738144.1"/>
    </source>
</evidence>
<dbReference type="EMBL" id="JBHILJ010000011">
    <property type="protein sequence ID" value="MFB5738144.1"/>
    <property type="molecule type" value="Genomic_DNA"/>
</dbReference>
<evidence type="ECO:0000313" key="5">
    <source>
        <dbReference type="Proteomes" id="UP000231912"/>
    </source>
</evidence>
<evidence type="ECO:0000313" key="4">
    <source>
        <dbReference type="EMBL" id="PJZ64944.1"/>
    </source>
</evidence>
<dbReference type="SMART" id="SM00226">
    <property type="entry name" value="LMWPc"/>
    <property type="match status" value="1"/>
</dbReference>
<keyword evidence="1" id="KW-0059">Arsenical resistance</keyword>
<dbReference type="EMBL" id="NPDT01000007">
    <property type="protein sequence ID" value="PJZ64944.1"/>
    <property type="molecule type" value="Genomic_DNA"/>
</dbReference>
<dbReference type="GO" id="GO:0046685">
    <property type="term" value="P:response to arsenic-containing substance"/>
    <property type="evidence" value="ECO:0007669"/>
    <property type="project" value="UniProtKB-KW"/>
</dbReference>
<dbReference type="InterPro" id="IPR023485">
    <property type="entry name" value="Ptyr_pPase"/>
</dbReference>
<dbReference type="InterPro" id="IPR036196">
    <property type="entry name" value="Ptyr_pPase_sf"/>
</dbReference>
<sequence length="210" mass="23187">MFPLFSPLKQYLDIRQKQTDQIPQERKAILIGLADAILASFESKQKANLIFICTHNSRRSQIAQAFGAAIPHYFDFPGIKSFSGGTSVTEFHPTAVAALEACGFRLENQGPPRNPKYSVRWADGSPALIAYSKKFQDSPNPSSEFIAVLVCSQADESCPYVSGAEARISLPFEDPKSADDSPNASVKYSETCDRISTELLFAFDQVRVRL</sequence>
<proteinExistence type="predicted"/>
<feature type="domain" description="Phosphotyrosine protein phosphatase I" evidence="2">
    <location>
        <begin position="47"/>
        <end position="205"/>
    </location>
</feature>
<accession>A0A2M9Z971</accession>
<dbReference type="RefSeq" id="WP_100759732.1">
    <property type="nucleotide sequence ID" value="NZ_JBHILI010000013.1"/>
</dbReference>
<gene>
    <name evidence="3" type="ORF">ACE5IX_16610</name>
    <name evidence="4" type="ORF">CH371_15700</name>
</gene>
<protein>
    <recommendedName>
        <fullName evidence="2">Phosphotyrosine protein phosphatase I domain-containing protein</fullName>
    </recommendedName>
</protein>
<reference evidence="3 6" key="2">
    <citation type="submission" date="2024-09" db="EMBL/GenBank/DDBJ databases">
        <title>Taxonomic and Genotyping Characterization of Leptospira Strains isolated from Multiple Sources in Colombia highlights the importance of intermediate species.</title>
        <authorList>
            <person name="Torres Higuera L."/>
            <person name="Rojas Tapias D."/>
            <person name="Jimenez Velasquez S."/>
            <person name="Renjifo Ibanez C."/>
        </authorList>
    </citation>
    <scope>NUCLEOTIDE SEQUENCE [LARGE SCALE GENOMIC DNA]</scope>
    <source>
        <strain evidence="3 6">Lep080</strain>
    </source>
</reference>
<comment type="caution">
    <text evidence="4">The sequence shown here is derived from an EMBL/GenBank/DDBJ whole genome shotgun (WGS) entry which is preliminary data.</text>
</comment>
<dbReference type="AlphaFoldDB" id="A0A2M9Z971"/>
<name>A0A2M9Z971_9LEPT</name>
<dbReference type="PANTHER" id="PTHR43428:SF1">
    <property type="entry name" value="ARSENATE REDUCTASE"/>
    <property type="match status" value="1"/>
</dbReference>
<dbReference type="PANTHER" id="PTHR43428">
    <property type="entry name" value="ARSENATE REDUCTASE"/>
    <property type="match status" value="1"/>
</dbReference>